<accession>A0ABS4KR21</accession>
<dbReference type="PANTHER" id="PTHR34136:SF1">
    <property type="entry name" value="UDP-N-ACETYL-D-MANNOSAMINURONIC ACID TRANSFERASE"/>
    <property type="match status" value="1"/>
</dbReference>
<evidence type="ECO:0000313" key="6">
    <source>
        <dbReference type="EMBL" id="MBP2032474.1"/>
    </source>
</evidence>
<dbReference type="InterPro" id="IPR004629">
    <property type="entry name" value="WecG_TagA_CpsF"/>
</dbReference>
<name>A0ABS4KR21_9CLOT</name>
<keyword evidence="3 5" id="KW-0777">Teichoic acid biosynthesis</keyword>
<proteinExistence type="inferred from homology"/>
<dbReference type="GO" id="GO:0047244">
    <property type="term" value="F:N-acetylglucosaminyldiphosphoundecaprenol N-acetyl-beta-D-mannosaminyltransferase activity"/>
    <property type="evidence" value="ECO:0007669"/>
    <property type="project" value="UniProtKB-EC"/>
</dbReference>
<comment type="similarity">
    <text evidence="5">Belongs to the glycosyltransferase 26 family. TagA/TarA subfamily.</text>
</comment>
<comment type="pathway">
    <text evidence="5">Cell wall biogenesis; teichoic acid biosynthesis.</text>
</comment>
<keyword evidence="4 5" id="KW-0961">Cell wall biogenesis/degradation</keyword>
<dbReference type="Pfam" id="PF03808">
    <property type="entry name" value="Glyco_tran_WecG"/>
    <property type="match status" value="1"/>
</dbReference>
<comment type="function">
    <text evidence="5">Catalyzes the conversion of GlcNAc-PP-undecaprenol into ManNAc-GlcNAc-PP-undecaprenol, the first committed lipid intermediate in the de novo synthesis of teichoic acid.</text>
</comment>
<dbReference type="EC" id="2.4.1.187" evidence="5"/>
<dbReference type="RefSeq" id="WP_209701668.1">
    <property type="nucleotide sequence ID" value="NZ_JAGGLM010000005.1"/>
</dbReference>
<dbReference type="CDD" id="cd06533">
    <property type="entry name" value="Glyco_transf_WecG_TagA"/>
    <property type="match status" value="1"/>
</dbReference>
<keyword evidence="2 5" id="KW-0808">Transferase</keyword>
<dbReference type="Proteomes" id="UP001519307">
    <property type="component" value="Unassembled WGS sequence"/>
</dbReference>
<dbReference type="InterPro" id="IPR034714">
    <property type="entry name" value="TagA_TarA"/>
</dbReference>
<organism evidence="6 7">
    <name type="scientific">Clostridium algifaecis</name>
    <dbReference type="NCBI Taxonomy" id="1472040"/>
    <lineage>
        <taxon>Bacteria</taxon>
        <taxon>Bacillati</taxon>
        <taxon>Bacillota</taxon>
        <taxon>Clostridia</taxon>
        <taxon>Eubacteriales</taxon>
        <taxon>Clostridiaceae</taxon>
        <taxon>Clostridium</taxon>
    </lineage>
</organism>
<comment type="caution">
    <text evidence="6">The sequence shown here is derived from an EMBL/GenBank/DDBJ whole genome shotgun (WGS) entry which is preliminary data.</text>
</comment>
<dbReference type="NCBIfam" id="TIGR00696">
    <property type="entry name" value="wecG_tagA_cpsF"/>
    <property type="match status" value="1"/>
</dbReference>
<protein>
    <recommendedName>
        <fullName evidence="5">N-acetylglucosaminyldiphosphoundecaprenol N-acetyl-beta-D-mannosaminyltransferase</fullName>
        <ecNumber evidence="5">2.4.1.187</ecNumber>
    </recommendedName>
    <alternativeName>
        <fullName evidence="5">N-acetylmannosaminyltransferase</fullName>
    </alternativeName>
    <alternativeName>
        <fullName evidence="5">UDP-N-acetylmannosamine transferase</fullName>
    </alternativeName>
    <alternativeName>
        <fullName evidence="5">UDP-N-acetylmannosamine:N-acetylglucosaminyl pyrophosphorylundecaprenol N-acetylmannosaminyltransferase</fullName>
    </alternativeName>
</protein>
<comment type="catalytic activity">
    <reaction evidence="5">
        <text>UDP-N-acetyl-alpha-D-mannosamine + N-acetyl-alpha-D-glucosaminyl-di-trans,octa-cis-undecaprenyl diphosphate = N-acetyl-beta-D-mannosaminyl-(1-&gt;4)-N-acetyl-alpha-D-glucosaminyl di-trans,octa-cis-undecaprenyl diphosphate + UDP + H(+)</text>
        <dbReference type="Rhea" id="RHEA:16053"/>
        <dbReference type="ChEBI" id="CHEBI:15378"/>
        <dbReference type="ChEBI" id="CHEBI:58223"/>
        <dbReference type="ChEBI" id="CHEBI:62959"/>
        <dbReference type="ChEBI" id="CHEBI:68623"/>
        <dbReference type="ChEBI" id="CHEBI:132210"/>
        <dbReference type="EC" id="2.4.1.187"/>
    </reaction>
</comment>
<dbReference type="PANTHER" id="PTHR34136">
    <property type="match status" value="1"/>
</dbReference>
<gene>
    <name evidence="6" type="ORF">J2Z42_001146</name>
</gene>
<sequence>MFTKILGYDVFNKTKNDFIKYIENFDKINIVSGNPEVLYNGINDPVLFECFTQNNSVIIPDGVGTVLASKVIKKPVAEKIAGIDVMKSIIEKCENENKTVYFLGAKQNVLENCIKNLKSTYKNLKIAGSHNGYFNLDSCEDIINDINKSRPYAIFVAMGSPKQDIFISRNLEKLPCSIFMGVGGSFDVFSGNVKRAPKWMIGFGLEWLYRVIKEPWRIRRLSSIPKFLIKVIEYNRVN</sequence>
<evidence type="ECO:0000256" key="3">
    <source>
        <dbReference type="ARBA" id="ARBA00022944"/>
    </source>
</evidence>
<reference evidence="6 7" key="1">
    <citation type="submission" date="2021-03" db="EMBL/GenBank/DDBJ databases">
        <title>Genomic Encyclopedia of Type Strains, Phase IV (KMG-IV): sequencing the most valuable type-strain genomes for metagenomic binning, comparative biology and taxonomic classification.</title>
        <authorList>
            <person name="Goeker M."/>
        </authorList>
    </citation>
    <scope>NUCLEOTIDE SEQUENCE [LARGE SCALE GENOMIC DNA]</scope>
    <source>
        <strain evidence="6 7">DSM 28783</strain>
    </source>
</reference>
<evidence type="ECO:0000256" key="1">
    <source>
        <dbReference type="ARBA" id="ARBA00022676"/>
    </source>
</evidence>
<evidence type="ECO:0000256" key="4">
    <source>
        <dbReference type="ARBA" id="ARBA00023316"/>
    </source>
</evidence>
<keyword evidence="7" id="KW-1185">Reference proteome</keyword>
<evidence type="ECO:0000256" key="2">
    <source>
        <dbReference type="ARBA" id="ARBA00022679"/>
    </source>
</evidence>
<dbReference type="EMBL" id="JAGGLM010000005">
    <property type="protein sequence ID" value="MBP2032474.1"/>
    <property type="molecule type" value="Genomic_DNA"/>
</dbReference>
<keyword evidence="1 5" id="KW-0328">Glycosyltransferase</keyword>
<dbReference type="HAMAP" id="MF_02070">
    <property type="entry name" value="TagA_TarA"/>
    <property type="match status" value="1"/>
</dbReference>
<evidence type="ECO:0000313" key="7">
    <source>
        <dbReference type="Proteomes" id="UP001519307"/>
    </source>
</evidence>
<evidence type="ECO:0000256" key="5">
    <source>
        <dbReference type="HAMAP-Rule" id="MF_02070"/>
    </source>
</evidence>